<reference evidence="4" key="2">
    <citation type="submission" date="2025-09" db="UniProtKB">
        <authorList>
            <consortium name="Ensembl"/>
        </authorList>
    </citation>
    <scope>IDENTIFICATION</scope>
</reference>
<name>A0A8P4KJX5_DICLA</name>
<evidence type="ECO:0000256" key="1">
    <source>
        <dbReference type="ARBA" id="ARBA00006844"/>
    </source>
</evidence>
<proteinExistence type="inferred from homology"/>
<dbReference type="PROSITE" id="PS51263">
    <property type="entry name" value="ADF_H"/>
    <property type="match status" value="1"/>
</dbReference>
<dbReference type="InterPro" id="IPR002108">
    <property type="entry name" value="ADF-H"/>
</dbReference>
<dbReference type="OMA" id="TFKIEQQ"/>
<dbReference type="Ensembl" id="ENSDLAT00005071551.1">
    <property type="protein sequence ID" value="ENSDLAP00005081941.1"/>
    <property type="gene ID" value="ENSDLAG00005000562.2"/>
</dbReference>
<dbReference type="GO" id="GO:0030042">
    <property type="term" value="P:actin filament depolymerization"/>
    <property type="evidence" value="ECO:0007669"/>
    <property type="project" value="InterPro"/>
</dbReference>
<protein>
    <submittedName>
        <fullName evidence="4">Cofilin 1 (non-muscle), like</fullName>
    </submittedName>
</protein>
<evidence type="ECO:0000259" key="3">
    <source>
        <dbReference type="PROSITE" id="PS51263"/>
    </source>
</evidence>
<dbReference type="GO" id="GO:0003779">
    <property type="term" value="F:actin binding"/>
    <property type="evidence" value="ECO:0007669"/>
    <property type="project" value="UniProtKB-KW"/>
</dbReference>
<reference evidence="4" key="1">
    <citation type="submission" date="2025-08" db="UniProtKB">
        <authorList>
            <consortium name="Ensembl"/>
        </authorList>
    </citation>
    <scope>IDENTIFICATION</scope>
</reference>
<dbReference type="PRINTS" id="PR00006">
    <property type="entry name" value="COFILIN"/>
</dbReference>
<gene>
    <name evidence="4" type="primary">cfl1l</name>
</gene>
<organism evidence="4 5">
    <name type="scientific">Dicentrarchus labrax</name>
    <name type="common">European seabass</name>
    <name type="synonym">Morone labrax</name>
    <dbReference type="NCBI Taxonomy" id="13489"/>
    <lineage>
        <taxon>Eukaryota</taxon>
        <taxon>Metazoa</taxon>
        <taxon>Chordata</taxon>
        <taxon>Craniata</taxon>
        <taxon>Vertebrata</taxon>
        <taxon>Euteleostomi</taxon>
        <taxon>Actinopterygii</taxon>
        <taxon>Neopterygii</taxon>
        <taxon>Teleostei</taxon>
        <taxon>Neoteleostei</taxon>
        <taxon>Acanthomorphata</taxon>
        <taxon>Eupercaria</taxon>
        <taxon>Moronidae</taxon>
        <taxon>Dicentrarchus</taxon>
    </lineage>
</organism>
<dbReference type="OrthoDB" id="10249245at2759"/>
<keyword evidence="2" id="KW-0009">Actin-binding</keyword>
<feature type="domain" description="ADF-H" evidence="3">
    <location>
        <begin position="4"/>
        <end position="146"/>
    </location>
</feature>
<evidence type="ECO:0000256" key="2">
    <source>
        <dbReference type="ARBA" id="ARBA00023203"/>
    </source>
</evidence>
<dbReference type="InterPro" id="IPR029006">
    <property type="entry name" value="ADF-H/Gelsolin-like_dom_sf"/>
</dbReference>
<evidence type="ECO:0000313" key="4">
    <source>
        <dbReference type="Ensembl" id="ENSDLAP00005081941.1"/>
    </source>
</evidence>
<dbReference type="Proteomes" id="UP000694389">
    <property type="component" value="Unassembled WGS sequence"/>
</dbReference>
<dbReference type="Gene3D" id="3.40.20.10">
    <property type="entry name" value="Severin"/>
    <property type="match status" value="1"/>
</dbReference>
<evidence type="ECO:0000313" key="5">
    <source>
        <dbReference type="Proteomes" id="UP000694389"/>
    </source>
</evidence>
<dbReference type="PANTHER" id="PTHR11913">
    <property type="entry name" value="COFILIN-RELATED"/>
    <property type="match status" value="1"/>
</dbReference>
<dbReference type="SUPFAM" id="SSF55753">
    <property type="entry name" value="Actin depolymerizing proteins"/>
    <property type="match status" value="1"/>
</dbReference>
<dbReference type="GeneID" id="127373825"/>
<sequence length="164" mass="18728">MASGVKVADRVKGLYNDMKLVKNDADQNERIRIVVFGFVEDNIDVVKMYLEKDLEGKDVFKFYQELLDPKQCSYILYDCHFETKEASVKEELVFTLWCPDTGSIKQKMNYASSKEALKKAMPGLKHDLQLNDFADCSTRDIFADKLGKNIIKLEGHPVHPTGQS</sequence>
<dbReference type="GO" id="GO:0015629">
    <property type="term" value="C:actin cytoskeleton"/>
    <property type="evidence" value="ECO:0007669"/>
    <property type="project" value="InterPro"/>
</dbReference>
<keyword evidence="5" id="KW-1185">Reference proteome</keyword>
<accession>A0A8P4KJX5</accession>
<dbReference type="GeneTree" id="ENSGT00950000183000"/>
<dbReference type="CTD" id="406738"/>
<comment type="similarity">
    <text evidence="1">Belongs to the actin-binding proteins ADF family.</text>
</comment>
<dbReference type="AlphaFoldDB" id="A0A8P4KJX5"/>
<dbReference type="CDD" id="cd11286">
    <property type="entry name" value="ADF_cofilin_like"/>
    <property type="match status" value="1"/>
</dbReference>
<dbReference type="SMART" id="SM00102">
    <property type="entry name" value="ADF"/>
    <property type="match status" value="1"/>
</dbReference>
<dbReference type="RefSeq" id="XP_051274628.1">
    <property type="nucleotide sequence ID" value="XM_051418668.1"/>
</dbReference>
<dbReference type="Pfam" id="PF00241">
    <property type="entry name" value="Cofilin_ADF"/>
    <property type="match status" value="1"/>
</dbReference>
<dbReference type="InterPro" id="IPR017904">
    <property type="entry name" value="ADF/Cofilin"/>
</dbReference>